<comment type="caution">
    <text evidence="2">The sequence shown here is derived from an EMBL/GenBank/DDBJ whole genome shotgun (WGS) entry which is preliminary data.</text>
</comment>
<gene>
    <name evidence="2" type="ORF">QTP70_002909</name>
</gene>
<evidence type="ECO:0000313" key="2">
    <source>
        <dbReference type="EMBL" id="KAK3514067.1"/>
    </source>
</evidence>
<dbReference type="InterPro" id="IPR036397">
    <property type="entry name" value="RNaseH_sf"/>
</dbReference>
<organism evidence="2 3">
    <name type="scientific">Hemibagrus guttatus</name>
    <dbReference type="NCBI Taxonomy" id="175788"/>
    <lineage>
        <taxon>Eukaryota</taxon>
        <taxon>Metazoa</taxon>
        <taxon>Chordata</taxon>
        <taxon>Craniata</taxon>
        <taxon>Vertebrata</taxon>
        <taxon>Euteleostomi</taxon>
        <taxon>Actinopterygii</taxon>
        <taxon>Neopterygii</taxon>
        <taxon>Teleostei</taxon>
        <taxon>Ostariophysi</taxon>
        <taxon>Siluriformes</taxon>
        <taxon>Bagridae</taxon>
        <taxon>Hemibagrus</taxon>
    </lineage>
</organism>
<dbReference type="Pfam" id="PF13358">
    <property type="entry name" value="DDE_3"/>
    <property type="match status" value="1"/>
</dbReference>
<proteinExistence type="predicted"/>
<evidence type="ECO:0000313" key="3">
    <source>
        <dbReference type="Proteomes" id="UP001274896"/>
    </source>
</evidence>
<name>A0AAE0UR40_9TELE</name>
<feature type="domain" description="Tc1-like transposase DDE" evidence="1">
    <location>
        <begin position="24"/>
        <end position="86"/>
    </location>
</feature>
<dbReference type="Proteomes" id="UP001274896">
    <property type="component" value="Unassembled WGS sequence"/>
</dbReference>
<reference evidence="2" key="1">
    <citation type="submission" date="2023-06" db="EMBL/GenBank/DDBJ databases">
        <title>Male Hemibagrus guttatus genome.</title>
        <authorList>
            <person name="Bian C."/>
        </authorList>
    </citation>
    <scope>NUCLEOTIDE SEQUENCE</scope>
    <source>
        <strain evidence="2">Male_cb2023</strain>
        <tissue evidence="2">Muscle</tissue>
    </source>
</reference>
<sequence>MKKEQYIKILNIRQSAEKLGLGHQWTFQHDNDPKHTAKVVKKWLADKNINALQWPSQSPDLNPIENLWRELKIRVMARRPSNLKELELIAKDEWAKIPVETCKKLLVTYIKDTCPQKQSDTKLSTMAKTQRAVQGCQGQDCKNLHKAGMGYMIIAKQLGGR</sequence>
<dbReference type="InterPro" id="IPR038717">
    <property type="entry name" value="Tc1-like_DDE_dom"/>
</dbReference>
<dbReference type="Gene3D" id="3.30.420.10">
    <property type="entry name" value="Ribonuclease H-like superfamily/Ribonuclease H"/>
    <property type="match status" value="1"/>
</dbReference>
<evidence type="ECO:0000259" key="1">
    <source>
        <dbReference type="Pfam" id="PF13358"/>
    </source>
</evidence>
<dbReference type="GO" id="GO:0003676">
    <property type="term" value="F:nucleic acid binding"/>
    <property type="evidence" value="ECO:0007669"/>
    <property type="project" value="InterPro"/>
</dbReference>
<protein>
    <recommendedName>
        <fullName evidence="1">Tc1-like transposase DDE domain-containing protein</fullName>
    </recommendedName>
</protein>
<dbReference type="EMBL" id="JAUCMX010000021">
    <property type="protein sequence ID" value="KAK3514067.1"/>
    <property type="molecule type" value="Genomic_DNA"/>
</dbReference>
<accession>A0AAE0UR40</accession>
<keyword evidence="3" id="KW-1185">Reference proteome</keyword>
<dbReference type="AlphaFoldDB" id="A0AAE0UR40"/>